<evidence type="ECO:0000256" key="4">
    <source>
        <dbReference type="ARBA" id="ARBA00022553"/>
    </source>
</evidence>
<dbReference type="Proteomes" id="UP000664357">
    <property type="component" value="Unassembled WGS sequence"/>
</dbReference>
<reference evidence="9 10" key="2">
    <citation type="submission" date="2024-02" db="EMBL/GenBank/DDBJ databases">
        <title>The Genome Sequence of Enterococcus sp. DIV0159.</title>
        <authorList>
            <person name="Earl A."/>
            <person name="Manson A."/>
            <person name="Gilmore M."/>
            <person name="Sanders J."/>
            <person name="Shea T."/>
            <person name="Howe W."/>
            <person name="Livny J."/>
            <person name="Cuomo C."/>
            <person name="Neafsey D."/>
            <person name="Birren B."/>
        </authorList>
    </citation>
    <scope>NUCLEOTIDE SEQUENCE [LARGE SCALE GENOMIC DNA]</scope>
    <source>
        <strain evidence="9 10">665A</strain>
    </source>
</reference>
<keyword evidence="5" id="KW-0808">Transferase</keyword>
<evidence type="ECO:0000256" key="7">
    <source>
        <dbReference type="ARBA" id="ARBA00023012"/>
    </source>
</evidence>
<dbReference type="SMART" id="SM00388">
    <property type="entry name" value="HisKA"/>
    <property type="match status" value="1"/>
</dbReference>
<comment type="subcellular location">
    <subcellularLocation>
        <location evidence="2">Membrane</location>
    </subcellularLocation>
</comment>
<dbReference type="InterPro" id="IPR005467">
    <property type="entry name" value="His_kinase_dom"/>
</dbReference>
<sequence length="296" mass="33509">MSLPWFLCSVLLILVFVLAAKIVSLKMSMNEICKELAEYFSEETNTLLKTSSNDRHIRHLTAKLNVQLRLLRQQRQNYLVGNRDLKEAVANISHDLRTPLTAILGYLELANREEKTEAVARYLSVISNRAELLKELTEEFFRYSVILEPEKQGIKEEIVLNELLEESLAAAYTELSEHQIFPDICLPETKVICLLNRSNVLRIFANLISNAIKYSDGDLSIVLTEKGQVTFTNTAAKLDEVQAGKLLDRFYTVETAKKSTGLGLTITRTLVEQMNGSISLDYQNNQLSIGITLPRN</sequence>
<dbReference type="SUPFAM" id="SSF55874">
    <property type="entry name" value="ATPase domain of HSP90 chaperone/DNA topoisomerase II/histidine kinase"/>
    <property type="match status" value="1"/>
</dbReference>
<dbReference type="InterPro" id="IPR050351">
    <property type="entry name" value="BphY/WalK/GraS-like"/>
</dbReference>
<dbReference type="EC" id="2.7.13.3" evidence="3"/>
<evidence type="ECO:0000259" key="8">
    <source>
        <dbReference type="PROSITE" id="PS50109"/>
    </source>
</evidence>
<dbReference type="SUPFAM" id="SSF47384">
    <property type="entry name" value="Homodimeric domain of signal transducing histidine kinase"/>
    <property type="match status" value="1"/>
</dbReference>
<accession>A0ABV0ELG2</accession>
<dbReference type="EMBL" id="JAFREL020000001">
    <property type="protein sequence ID" value="MEO1769429.1"/>
    <property type="molecule type" value="Genomic_DNA"/>
</dbReference>
<feature type="domain" description="Histidine kinase" evidence="8">
    <location>
        <begin position="91"/>
        <end position="296"/>
    </location>
</feature>
<dbReference type="InterPro" id="IPR036890">
    <property type="entry name" value="HATPase_C_sf"/>
</dbReference>
<name>A0ABV0ELG2_9ENTE</name>
<evidence type="ECO:0000256" key="1">
    <source>
        <dbReference type="ARBA" id="ARBA00000085"/>
    </source>
</evidence>
<comment type="caution">
    <text evidence="9">The sequence shown here is derived from an EMBL/GenBank/DDBJ whole genome shotgun (WGS) entry which is preliminary data.</text>
</comment>
<dbReference type="Pfam" id="PF00512">
    <property type="entry name" value="HisKA"/>
    <property type="match status" value="1"/>
</dbReference>
<dbReference type="InterPro" id="IPR003661">
    <property type="entry name" value="HisK_dim/P_dom"/>
</dbReference>
<evidence type="ECO:0000313" key="9">
    <source>
        <dbReference type="EMBL" id="MEO1769429.1"/>
    </source>
</evidence>
<evidence type="ECO:0000256" key="5">
    <source>
        <dbReference type="ARBA" id="ARBA00022679"/>
    </source>
</evidence>
<comment type="catalytic activity">
    <reaction evidence="1">
        <text>ATP + protein L-histidine = ADP + protein N-phospho-L-histidine.</text>
        <dbReference type="EC" id="2.7.13.3"/>
    </reaction>
</comment>
<dbReference type="SMART" id="SM00387">
    <property type="entry name" value="HATPase_c"/>
    <property type="match status" value="1"/>
</dbReference>
<dbReference type="Pfam" id="PF02518">
    <property type="entry name" value="HATPase_c"/>
    <property type="match status" value="1"/>
</dbReference>
<dbReference type="RefSeq" id="WP_207702426.1">
    <property type="nucleotide sequence ID" value="NZ_JAFREL020000001.1"/>
</dbReference>
<dbReference type="Gene3D" id="3.30.565.10">
    <property type="entry name" value="Histidine kinase-like ATPase, C-terminal domain"/>
    <property type="match status" value="1"/>
</dbReference>
<dbReference type="PANTHER" id="PTHR45453">
    <property type="entry name" value="PHOSPHATE REGULON SENSOR PROTEIN PHOR"/>
    <property type="match status" value="1"/>
</dbReference>
<evidence type="ECO:0000256" key="6">
    <source>
        <dbReference type="ARBA" id="ARBA00022777"/>
    </source>
</evidence>
<protein>
    <recommendedName>
        <fullName evidence="3">histidine kinase</fullName>
        <ecNumber evidence="3">2.7.13.3</ecNumber>
    </recommendedName>
</protein>
<keyword evidence="7" id="KW-0902">Two-component regulatory system</keyword>
<dbReference type="Gene3D" id="1.10.287.130">
    <property type="match status" value="1"/>
</dbReference>
<keyword evidence="6" id="KW-0418">Kinase</keyword>
<keyword evidence="4" id="KW-0597">Phosphoprotein</keyword>
<evidence type="ECO:0000256" key="2">
    <source>
        <dbReference type="ARBA" id="ARBA00004370"/>
    </source>
</evidence>
<gene>
    <name evidence="9" type="ORF">JZO67_001380</name>
</gene>
<dbReference type="PANTHER" id="PTHR45453:SF1">
    <property type="entry name" value="PHOSPHATE REGULON SENSOR PROTEIN PHOR"/>
    <property type="match status" value="1"/>
</dbReference>
<dbReference type="CDD" id="cd00082">
    <property type="entry name" value="HisKA"/>
    <property type="match status" value="1"/>
</dbReference>
<dbReference type="InterPro" id="IPR003594">
    <property type="entry name" value="HATPase_dom"/>
</dbReference>
<keyword evidence="10" id="KW-1185">Reference proteome</keyword>
<proteinExistence type="predicted"/>
<organism evidence="9 10">
    <name type="scientific">Candidatus Enterococcus ferrettii</name>
    <dbReference type="NCBI Taxonomy" id="2815324"/>
    <lineage>
        <taxon>Bacteria</taxon>
        <taxon>Bacillati</taxon>
        <taxon>Bacillota</taxon>
        <taxon>Bacilli</taxon>
        <taxon>Lactobacillales</taxon>
        <taxon>Enterococcaceae</taxon>
        <taxon>Enterococcus</taxon>
    </lineage>
</organism>
<reference evidence="9 10" key="1">
    <citation type="submission" date="2021-03" db="EMBL/GenBank/DDBJ databases">
        <authorList>
            <person name="Gilmore M.S."/>
            <person name="Schwartzman J."/>
            <person name="Van Tyne D."/>
            <person name="Martin M."/>
            <person name="Earl A.M."/>
            <person name="Manson A.L."/>
            <person name="Straub T."/>
            <person name="Salamzade R."/>
            <person name="Saavedra J."/>
            <person name="Lebreton F."/>
            <person name="Prichula J."/>
            <person name="Schaufler K."/>
            <person name="Gaca A."/>
            <person name="Sgardioli B."/>
            <person name="Wagenaar J."/>
            <person name="Strong T."/>
        </authorList>
    </citation>
    <scope>NUCLEOTIDE SEQUENCE [LARGE SCALE GENOMIC DNA]</scope>
    <source>
        <strain evidence="9 10">665A</strain>
    </source>
</reference>
<evidence type="ECO:0000256" key="3">
    <source>
        <dbReference type="ARBA" id="ARBA00012438"/>
    </source>
</evidence>
<dbReference type="PROSITE" id="PS50109">
    <property type="entry name" value="HIS_KIN"/>
    <property type="match status" value="1"/>
</dbReference>
<dbReference type="InterPro" id="IPR036097">
    <property type="entry name" value="HisK_dim/P_sf"/>
</dbReference>
<evidence type="ECO:0000313" key="10">
    <source>
        <dbReference type="Proteomes" id="UP000664357"/>
    </source>
</evidence>